<comment type="similarity">
    <text evidence="2">Belongs to the zinc-containing alcohol dehydrogenase family. Quinone oxidoreductase subfamily.</text>
</comment>
<feature type="region of interest" description="Disordered" evidence="7">
    <location>
        <begin position="128"/>
        <end position="192"/>
    </location>
</feature>
<feature type="compositionally biased region" description="Low complexity" evidence="7">
    <location>
        <begin position="1"/>
        <end position="15"/>
    </location>
</feature>
<dbReference type="CDD" id="cd08290">
    <property type="entry name" value="ETR"/>
    <property type="match status" value="1"/>
</dbReference>
<keyword evidence="10" id="KW-1185">Reference proteome</keyword>
<dbReference type="GO" id="GO:0016491">
    <property type="term" value="F:oxidoreductase activity"/>
    <property type="evidence" value="ECO:0007669"/>
    <property type="project" value="UniProtKB-KW"/>
</dbReference>
<dbReference type="SUPFAM" id="SSF50129">
    <property type="entry name" value="GroES-like"/>
    <property type="match status" value="1"/>
</dbReference>
<evidence type="ECO:0000256" key="6">
    <source>
        <dbReference type="ARBA" id="ARBA00023128"/>
    </source>
</evidence>
<accession>A0AAN6PK41</accession>
<keyword evidence="5" id="KW-0560">Oxidoreductase</keyword>
<gene>
    <name evidence="9" type="ORF">C8A01DRAFT_44812</name>
</gene>
<dbReference type="PANTHER" id="PTHR43981">
    <property type="entry name" value="ENOYL-[ACYL-CARRIER-PROTEIN] REDUCTASE, MITOCHONDRIAL"/>
    <property type="match status" value="1"/>
</dbReference>
<sequence length="508" mass="54862">MPSQTNPTAAPTGTTKTKRFELPALNLKFGSLTDGTDIPPPLPSPIQEEAAPTPPDTPKGAQQKQEGKDAANGKANTASPNSRVSSISTAGTKRRAEDGPASPTLSSRPGSIRRLFSRSLLNTAYANGNESAQDGRPQSRGSASVVDSRKAKRSSGWFGRLRSNESVPSQTATPLSPPATDEKKPTGPPPPMIPELSELNTKLGIQTDNGFGGDFFKDINSWRRYKSGPYGYTQAKALVFSRFGEPRDVLALHTHSISPSLPRGAALLRALAAPVNPADVNTIQGTYGARPSFDQQQLALGTPEPAANGANSGVGRAAIQFGRLWGLRSINVVRERATPEETEALKSELTELGATVVVTESEFLDRSFTARLKEEWTRGGREPVMLGLNCVGGKSASAMVKALSPKGCMVTYGGMSRQSFPFPTGPQIFKRLRFEGFWLSEWGKENPLEKRNTVNEILDLMREGKFKEAPFKEVEWNWDTEEKVLKDAVQGTLEGFRGGKGLFVFGET</sequence>
<evidence type="ECO:0000256" key="5">
    <source>
        <dbReference type="ARBA" id="ARBA00023002"/>
    </source>
</evidence>
<dbReference type="GO" id="GO:0006631">
    <property type="term" value="P:fatty acid metabolic process"/>
    <property type="evidence" value="ECO:0007669"/>
    <property type="project" value="TreeGrafter"/>
</dbReference>
<feature type="compositionally biased region" description="Polar residues" evidence="7">
    <location>
        <begin position="74"/>
        <end position="91"/>
    </location>
</feature>
<keyword evidence="3" id="KW-0521">NADP</keyword>
<evidence type="ECO:0000256" key="1">
    <source>
        <dbReference type="ARBA" id="ARBA00004173"/>
    </source>
</evidence>
<protein>
    <recommendedName>
        <fullName evidence="8">Alcohol dehydrogenase-like C-terminal domain-containing protein</fullName>
    </recommendedName>
</protein>
<dbReference type="InterPro" id="IPR051034">
    <property type="entry name" value="Mito_Enoyl-ACP_Reductase"/>
</dbReference>
<dbReference type="InterPro" id="IPR036291">
    <property type="entry name" value="NAD(P)-bd_dom_sf"/>
</dbReference>
<evidence type="ECO:0000313" key="10">
    <source>
        <dbReference type="Proteomes" id="UP001303115"/>
    </source>
</evidence>
<feature type="compositionally biased region" description="Polar residues" evidence="7">
    <location>
        <begin position="164"/>
        <end position="174"/>
    </location>
</feature>
<dbReference type="AlphaFoldDB" id="A0AAN6PK41"/>
<dbReference type="GO" id="GO:0005739">
    <property type="term" value="C:mitochondrion"/>
    <property type="evidence" value="ECO:0007669"/>
    <property type="project" value="UniProtKB-SubCell"/>
</dbReference>
<dbReference type="InterPro" id="IPR013149">
    <property type="entry name" value="ADH-like_C"/>
</dbReference>
<feature type="region of interest" description="Disordered" evidence="7">
    <location>
        <begin position="1"/>
        <end position="114"/>
    </location>
</feature>
<proteinExistence type="inferred from homology"/>
<keyword evidence="6" id="KW-0496">Mitochondrion</keyword>
<evidence type="ECO:0000256" key="3">
    <source>
        <dbReference type="ARBA" id="ARBA00022857"/>
    </source>
</evidence>
<dbReference type="Gene3D" id="3.90.180.10">
    <property type="entry name" value="Medium-chain alcohol dehydrogenases, catalytic domain"/>
    <property type="match status" value="1"/>
</dbReference>
<dbReference type="Proteomes" id="UP001303115">
    <property type="component" value="Unassembled WGS sequence"/>
</dbReference>
<organism evidence="9 10">
    <name type="scientific">Parachaetomium inaequale</name>
    <dbReference type="NCBI Taxonomy" id="2588326"/>
    <lineage>
        <taxon>Eukaryota</taxon>
        <taxon>Fungi</taxon>
        <taxon>Dikarya</taxon>
        <taxon>Ascomycota</taxon>
        <taxon>Pezizomycotina</taxon>
        <taxon>Sordariomycetes</taxon>
        <taxon>Sordariomycetidae</taxon>
        <taxon>Sordariales</taxon>
        <taxon>Chaetomiaceae</taxon>
        <taxon>Parachaetomium</taxon>
    </lineage>
</organism>
<feature type="domain" description="Alcohol dehydrogenase-like C-terminal" evidence="8">
    <location>
        <begin position="313"/>
        <end position="444"/>
    </location>
</feature>
<dbReference type="InterPro" id="IPR011032">
    <property type="entry name" value="GroES-like_sf"/>
</dbReference>
<dbReference type="EMBL" id="MU854345">
    <property type="protein sequence ID" value="KAK4042162.1"/>
    <property type="molecule type" value="Genomic_DNA"/>
</dbReference>
<dbReference type="SUPFAM" id="SSF51735">
    <property type="entry name" value="NAD(P)-binding Rossmann-fold domains"/>
    <property type="match status" value="1"/>
</dbReference>
<keyword evidence="4" id="KW-0809">Transit peptide</keyword>
<dbReference type="PANTHER" id="PTHR43981:SF2">
    <property type="entry name" value="ENOYL-[ACYL-CARRIER-PROTEIN] REDUCTASE, MITOCHONDRIAL"/>
    <property type="match status" value="1"/>
</dbReference>
<evidence type="ECO:0000256" key="4">
    <source>
        <dbReference type="ARBA" id="ARBA00022946"/>
    </source>
</evidence>
<evidence type="ECO:0000256" key="2">
    <source>
        <dbReference type="ARBA" id="ARBA00010371"/>
    </source>
</evidence>
<evidence type="ECO:0000313" key="9">
    <source>
        <dbReference type="EMBL" id="KAK4042162.1"/>
    </source>
</evidence>
<comment type="caution">
    <text evidence="9">The sequence shown here is derived from an EMBL/GenBank/DDBJ whole genome shotgun (WGS) entry which is preliminary data.</text>
</comment>
<dbReference type="Pfam" id="PF00107">
    <property type="entry name" value="ADH_zinc_N"/>
    <property type="match status" value="1"/>
</dbReference>
<comment type="subcellular location">
    <subcellularLocation>
        <location evidence="1">Mitochondrion</location>
    </subcellularLocation>
</comment>
<dbReference type="Gene3D" id="3.40.50.720">
    <property type="entry name" value="NAD(P)-binding Rossmann-like Domain"/>
    <property type="match status" value="1"/>
</dbReference>
<evidence type="ECO:0000259" key="8">
    <source>
        <dbReference type="Pfam" id="PF00107"/>
    </source>
</evidence>
<name>A0AAN6PK41_9PEZI</name>
<reference evidence="10" key="1">
    <citation type="journal article" date="2023" name="Mol. Phylogenet. Evol.">
        <title>Genome-scale phylogeny and comparative genomics of the fungal order Sordariales.</title>
        <authorList>
            <person name="Hensen N."/>
            <person name="Bonometti L."/>
            <person name="Westerberg I."/>
            <person name="Brannstrom I.O."/>
            <person name="Guillou S."/>
            <person name="Cros-Aarteil S."/>
            <person name="Calhoun S."/>
            <person name="Haridas S."/>
            <person name="Kuo A."/>
            <person name="Mondo S."/>
            <person name="Pangilinan J."/>
            <person name="Riley R."/>
            <person name="LaButti K."/>
            <person name="Andreopoulos B."/>
            <person name="Lipzen A."/>
            <person name="Chen C."/>
            <person name="Yan M."/>
            <person name="Daum C."/>
            <person name="Ng V."/>
            <person name="Clum A."/>
            <person name="Steindorff A."/>
            <person name="Ohm R.A."/>
            <person name="Martin F."/>
            <person name="Silar P."/>
            <person name="Natvig D.O."/>
            <person name="Lalanne C."/>
            <person name="Gautier V."/>
            <person name="Ament-Velasquez S.L."/>
            <person name="Kruys A."/>
            <person name="Hutchinson M.I."/>
            <person name="Powell A.J."/>
            <person name="Barry K."/>
            <person name="Miller A.N."/>
            <person name="Grigoriev I.V."/>
            <person name="Debuchy R."/>
            <person name="Gladieux P."/>
            <person name="Hiltunen Thoren M."/>
            <person name="Johannesson H."/>
        </authorList>
    </citation>
    <scope>NUCLEOTIDE SEQUENCE [LARGE SCALE GENOMIC DNA]</scope>
    <source>
        <strain evidence="10">CBS 284.82</strain>
    </source>
</reference>
<evidence type="ECO:0000256" key="7">
    <source>
        <dbReference type="SAM" id="MobiDB-lite"/>
    </source>
</evidence>